<gene>
    <name evidence="2" type="ORF">GWK10_02745</name>
</gene>
<proteinExistence type="predicted"/>
<keyword evidence="3" id="KW-1185">Reference proteome</keyword>
<evidence type="ECO:0000256" key="1">
    <source>
        <dbReference type="SAM" id="Phobius"/>
    </source>
</evidence>
<dbReference type="Proteomes" id="UP000474296">
    <property type="component" value="Unassembled WGS sequence"/>
</dbReference>
<dbReference type="RefSeq" id="WP_164029360.1">
    <property type="nucleotide sequence ID" value="NZ_JAABOQ010000001.1"/>
</dbReference>
<accession>A0A6M0CE43</accession>
<name>A0A6M0CE43_9FLAO</name>
<keyword evidence="1" id="KW-0472">Membrane</keyword>
<feature type="transmembrane region" description="Helical" evidence="1">
    <location>
        <begin position="7"/>
        <end position="26"/>
    </location>
</feature>
<dbReference type="EMBL" id="JAABOQ010000001">
    <property type="protein sequence ID" value="NER16108.1"/>
    <property type="molecule type" value="Genomic_DNA"/>
</dbReference>
<evidence type="ECO:0000313" key="3">
    <source>
        <dbReference type="Proteomes" id="UP000474296"/>
    </source>
</evidence>
<keyword evidence="1" id="KW-0812">Transmembrane</keyword>
<keyword evidence="1" id="KW-1133">Transmembrane helix</keyword>
<dbReference type="PROSITE" id="PS51257">
    <property type="entry name" value="PROKAR_LIPOPROTEIN"/>
    <property type="match status" value="1"/>
</dbReference>
<comment type="caution">
    <text evidence="2">The sequence shown here is derived from an EMBL/GenBank/DDBJ whole genome shotgun (WGS) entry which is preliminary data.</text>
</comment>
<sequence length="101" mass="10947">MSSTKQFVVILSAISIACSITLLPLVDITGVDEICLIDLIDGESESHECSNESDFNEVVDAISHNNISFSFNDHEFNGDNGIELPHSILLAIFSPPPEINS</sequence>
<reference evidence="2 3" key="1">
    <citation type="submission" date="2020-01" db="EMBL/GenBank/DDBJ databases">
        <title>Spongiivirga citrea KCTC 32990T.</title>
        <authorList>
            <person name="Wang G."/>
        </authorList>
    </citation>
    <scope>NUCLEOTIDE SEQUENCE [LARGE SCALE GENOMIC DNA]</scope>
    <source>
        <strain evidence="2 3">KCTC 32990</strain>
    </source>
</reference>
<dbReference type="AlphaFoldDB" id="A0A6M0CE43"/>
<organism evidence="2 3">
    <name type="scientific">Spongiivirga citrea</name>
    <dbReference type="NCBI Taxonomy" id="1481457"/>
    <lineage>
        <taxon>Bacteria</taxon>
        <taxon>Pseudomonadati</taxon>
        <taxon>Bacteroidota</taxon>
        <taxon>Flavobacteriia</taxon>
        <taxon>Flavobacteriales</taxon>
        <taxon>Flavobacteriaceae</taxon>
        <taxon>Spongiivirga</taxon>
    </lineage>
</organism>
<evidence type="ECO:0000313" key="2">
    <source>
        <dbReference type="EMBL" id="NER16108.1"/>
    </source>
</evidence>
<protein>
    <submittedName>
        <fullName evidence="2">Uncharacterized protein</fullName>
    </submittedName>
</protein>